<dbReference type="EMBL" id="JBBGZA010000001">
    <property type="protein sequence ID" value="MEJ5094662.1"/>
    <property type="molecule type" value="Genomic_DNA"/>
</dbReference>
<proteinExistence type="predicted"/>
<protein>
    <recommendedName>
        <fullName evidence="3">Transposase</fullName>
    </recommendedName>
</protein>
<reference evidence="1 2" key="1">
    <citation type="submission" date="2023-12" db="EMBL/GenBank/DDBJ databases">
        <title>Gut-associated functions are favored during microbiome assembly across C. elegans life.</title>
        <authorList>
            <person name="Zimmermann J."/>
        </authorList>
    </citation>
    <scope>NUCLEOTIDE SEQUENCE [LARGE SCALE GENOMIC DNA]</scope>
    <source>
        <strain evidence="1 2">JUb134</strain>
    </source>
</reference>
<gene>
    <name evidence="1" type="ORF">WH159_08935</name>
</gene>
<keyword evidence="2" id="KW-1185">Reference proteome</keyword>
<organism evidence="1 2">
    <name type="scientific">Sphingomonas molluscorum</name>
    <dbReference type="NCBI Taxonomy" id="418184"/>
    <lineage>
        <taxon>Bacteria</taxon>
        <taxon>Pseudomonadati</taxon>
        <taxon>Pseudomonadota</taxon>
        <taxon>Alphaproteobacteria</taxon>
        <taxon>Sphingomonadales</taxon>
        <taxon>Sphingomonadaceae</taxon>
        <taxon>Sphingomonas</taxon>
    </lineage>
</organism>
<comment type="caution">
    <text evidence="1">The sequence shown here is derived from an EMBL/GenBank/DDBJ whole genome shotgun (WGS) entry which is preliminary data.</text>
</comment>
<evidence type="ECO:0000313" key="2">
    <source>
        <dbReference type="Proteomes" id="UP001380365"/>
    </source>
</evidence>
<dbReference type="RefSeq" id="WP_132883600.1">
    <property type="nucleotide sequence ID" value="NZ_JBBGZA010000001.1"/>
</dbReference>
<accession>A0ABU8Q4J7</accession>
<evidence type="ECO:0008006" key="3">
    <source>
        <dbReference type="Google" id="ProtNLM"/>
    </source>
</evidence>
<evidence type="ECO:0000313" key="1">
    <source>
        <dbReference type="EMBL" id="MEJ5094662.1"/>
    </source>
</evidence>
<sequence length="93" mass="10281">MTRAEWKIERSDRQPLARCGSKILNSRAGEAVARQYGCDRISSGARPIATLRNSQSTRIPAAGWDARGSRIRQLHILTRSNGRGLQPVVLKIA</sequence>
<name>A0ABU8Q4J7_9SPHN</name>
<dbReference type="Proteomes" id="UP001380365">
    <property type="component" value="Unassembled WGS sequence"/>
</dbReference>